<accession>A0A286GN43</accession>
<keyword evidence="3" id="KW-1185">Reference proteome</keyword>
<dbReference type="InterPro" id="IPR045764">
    <property type="entry name" value="DUF6132"/>
</dbReference>
<gene>
    <name evidence="2" type="ORF">SAMN06269250_5563</name>
</gene>
<evidence type="ECO:0000313" key="2">
    <source>
        <dbReference type="EMBL" id="SOD96912.1"/>
    </source>
</evidence>
<name>A0A286GN43_9BACT</name>
<dbReference type="AlphaFoldDB" id="A0A286GN43"/>
<keyword evidence="1" id="KW-0472">Membrane</keyword>
<keyword evidence="1" id="KW-0812">Transmembrane</keyword>
<evidence type="ECO:0000256" key="1">
    <source>
        <dbReference type="SAM" id="Phobius"/>
    </source>
</evidence>
<proteinExistence type="predicted"/>
<feature type="transmembrane region" description="Helical" evidence="1">
    <location>
        <begin position="7"/>
        <end position="24"/>
    </location>
</feature>
<keyword evidence="1" id="KW-1133">Transmembrane helix</keyword>
<dbReference type="OrthoDB" id="2062758at2"/>
<dbReference type="Proteomes" id="UP000219452">
    <property type="component" value="Unassembled WGS sequence"/>
</dbReference>
<reference evidence="3" key="1">
    <citation type="submission" date="2017-09" db="EMBL/GenBank/DDBJ databases">
        <authorList>
            <person name="Varghese N."/>
            <person name="Submissions S."/>
        </authorList>
    </citation>
    <scope>NUCLEOTIDE SEQUENCE [LARGE SCALE GENOMIC DNA]</scope>
    <source>
        <strain evidence="3">DSM 29961</strain>
    </source>
</reference>
<sequence length="77" mass="8624">MKKYSNVWKIGGALLGAFGGYLYWHEVGCQTGHCPIQSHWQTMTIWGATMGFLVADLLHPFIQSSRNRNGNAKKTIV</sequence>
<dbReference type="EMBL" id="OCNH01000006">
    <property type="protein sequence ID" value="SOD96912.1"/>
    <property type="molecule type" value="Genomic_DNA"/>
</dbReference>
<feature type="transmembrane region" description="Helical" evidence="1">
    <location>
        <begin position="44"/>
        <end position="62"/>
    </location>
</feature>
<dbReference type="RefSeq" id="WP_097130349.1">
    <property type="nucleotide sequence ID" value="NZ_OCNH01000006.1"/>
</dbReference>
<protein>
    <submittedName>
        <fullName evidence="2">Uncharacterized protein</fullName>
    </submittedName>
</protein>
<organism evidence="2 3">
    <name type="scientific">Spirosoma fluviale</name>
    <dbReference type="NCBI Taxonomy" id="1597977"/>
    <lineage>
        <taxon>Bacteria</taxon>
        <taxon>Pseudomonadati</taxon>
        <taxon>Bacteroidota</taxon>
        <taxon>Cytophagia</taxon>
        <taxon>Cytophagales</taxon>
        <taxon>Cytophagaceae</taxon>
        <taxon>Spirosoma</taxon>
    </lineage>
</organism>
<dbReference type="Pfam" id="PF19628">
    <property type="entry name" value="DUF6132"/>
    <property type="match status" value="1"/>
</dbReference>
<evidence type="ECO:0000313" key="3">
    <source>
        <dbReference type="Proteomes" id="UP000219452"/>
    </source>
</evidence>